<protein>
    <submittedName>
        <fullName evidence="1">Uncharacterized protein</fullName>
    </submittedName>
</protein>
<evidence type="ECO:0000313" key="2">
    <source>
        <dbReference type="Proteomes" id="UP001066276"/>
    </source>
</evidence>
<name>A0AAV7M0G7_PLEWA</name>
<proteinExistence type="predicted"/>
<accession>A0AAV7M0G7</accession>
<dbReference type="AlphaFoldDB" id="A0AAV7M0G7"/>
<reference evidence="1" key="1">
    <citation type="journal article" date="2022" name="bioRxiv">
        <title>Sequencing and chromosome-scale assembly of the giantPleurodeles waltlgenome.</title>
        <authorList>
            <person name="Brown T."/>
            <person name="Elewa A."/>
            <person name="Iarovenko S."/>
            <person name="Subramanian E."/>
            <person name="Araus A.J."/>
            <person name="Petzold A."/>
            <person name="Susuki M."/>
            <person name="Suzuki K.-i.T."/>
            <person name="Hayashi T."/>
            <person name="Toyoda A."/>
            <person name="Oliveira C."/>
            <person name="Osipova E."/>
            <person name="Leigh N.D."/>
            <person name="Simon A."/>
            <person name="Yun M.H."/>
        </authorList>
    </citation>
    <scope>NUCLEOTIDE SEQUENCE</scope>
    <source>
        <strain evidence="1">20211129_DDA</strain>
        <tissue evidence="1">Liver</tissue>
    </source>
</reference>
<dbReference type="EMBL" id="JANPWB010000014">
    <property type="protein sequence ID" value="KAJ1096624.1"/>
    <property type="molecule type" value="Genomic_DNA"/>
</dbReference>
<gene>
    <name evidence="1" type="ORF">NDU88_001759</name>
</gene>
<evidence type="ECO:0000313" key="1">
    <source>
        <dbReference type="EMBL" id="KAJ1096624.1"/>
    </source>
</evidence>
<organism evidence="1 2">
    <name type="scientific">Pleurodeles waltl</name>
    <name type="common">Iberian ribbed newt</name>
    <dbReference type="NCBI Taxonomy" id="8319"/>
    <lineage>
        <taxon>Eukaryota</taxon>
        <taxon>Metazoa</taxon>
        <taxon>Chordata</taxon>
        <taxon>Craniata</taxon>
        <taxon>Vertebrata</taxon>
        <taxon>Euteleostomi</taxon>
        <taxon>Amphibia</taxon>
        <taxon>Batrachia</taxon>
        <taxon>Caudata</taxon>
        <taxon>Salamandroidea</taxon>
        <taxon>Salamandridae</taxon>
        <taxon>Pleurodelinae</taxon>
        <taxon>Pleurodeles</taxon>
    </lineage>
</organism>
<comment type="caution">
    <text evidence="1">The sequence shown here is derived from an EMBL/GenBank/DDBJ whole genome shotgun (WGS) entry which is preliminary data.</text>
</comment>
<sequence length="105" mass="11909">MEWLSRPREPLTHVGSLPSLEPKARLLERRGWAASSTALKLERLSTGGRARGRALLYAKWKPAEGGQRVPVAFIRFLELTATQRLEKELKRTKWREAAGSEGEEQ</sequence>
<keyword evidence="2" id="KW-1185">Reference proteome</keyword>
<dbReference type="Proteomes" id="UP001066276">
    <property type="component" value="Chromosome 10"/>
</dbReference>